<proteinExistence type="predicted"/>
<dbReference type="PANTHER" id="PTHR38795:SF1">
    <property type="entry name" value="DUF6604 DOMAIN-CONTAINING PROTEIN"/>
    <property type="match status" value="1"/>
</dbReference>
<sequence length="861" mass="97881">MSSRLDALIRNTYKQYKDDEISVIITIVEVAKKHRIDVSYLRNGDGSDVSSIAVYHILPLIQKLSLVIPAPRLPNHLIEKLLNVLRGRTKCLEHYARTTDPDDERAQRSNRSHAYPVQILRKVISILDDKGMLGQSNAIRSPHKDDQSISRFNDQDLINPFAVLSIEEATHISDSPEPTSHTHPSQSTSMPSRTEQKSKIEDDPIALWRREEYFFALSCFYEEVNTLRAFLFQQWTQYSLHGSSLTSISFLTNQAIAMVVELEHETLGAFGGRVEWDKFYFSTATRTGQGACTSDFLRMQETIWDCFSAPLDDLVKHSSEIENVLNSIDWFSEESPADRARLETCIAGNIISTFRHWDRETEAGSWLDGKLAQELSFVKIHQDRPDKGPWNIPATTAFAMLMEVTAQSILRDRPNQLLPSSEMSTVTMLDQLCARACAGYEEELKRVKEKKPEHDHYFGNTRAWLLEHGADQMRRENKFQTRLHSDAGLLYRTCWSFTGTAQAMRQFCSAGVHTVTTIQTSTFTMLAHLWNLCNQEGALDVQWPDLQFLLNTCGDDLIYRGPLPRKSRRDQYMSRVFYSLGHTQHALLSRRGDHARFDTGLCPHASKFRFAAWPLLHSLCGNVTMTNVFYGMCNNNEELILRATDVQRMLGRPTRRVQMSHLGVDIEDRPELVKLADSTKRVGPLNVLRLSKQRLELEMKLVEFDWAALNRVCIDLALEIGALFKKNDWSCSMEKFEIMSASLQARAIAIDLSSLVHAQEKKPRAIPKEVVKEQVDGLAAVFKSWIAKHGGVGLRTVATFEPKHLSTLRPTLLSAVEQSVKDYGLLEDVFTPSQRKGLSAFKKTTKLDDVIVETIKGDKTK</sequence>
<dbReference type="Proteomes" id="UP001316803">
    <property type="component" value="Unassembled WGS sequence"/>
</dbReference>
<keyword evidence="4" id="KW-1185">Reference proteome</keyword>
<evidence type="ECO:0000256" key="1">
    <source>
        <dbReference type="SAM" id="MobiDB-lite"/>
    </source>
</evidence>
<dbReference type="Pfam" id="PF20253">
    <property type="entry name" value="DUF6604"/>
    <property type="match status" value="1"/>
</dbReference>
<dbReference type="EMBL" id="JAKLMC020000010">
    <property type="protein sequence ID" value="KAK5953669.1"/>
    <property type="molecule type" value="Genomic_DNA"/>
</dbReference>
<name>A0AAN8EEC5_9EURO</name>
<protein>
    <recommendedName>
        <fullName evidence="2">DUF6604 domain-containing protein</fullName>
    </recommendedName>
</protein>
<feature type="compositionally biased region" description="Low complexity" evidence="1">
    <location>
        <begin position="173"/>
        <end position="192"/>
    </location>
</feature>
<dbReference type="PANTHER" id="PTHR38795">
    <property type="entry name" value="DUF6604 DOMAIN-CONTAINING PROTEIN"/>
    <property type="match status" value="1"/>
</dbReference>
<accession>A0AAN8EEC5</accession>
<feature type="domain" description="DUF6604" evidence="2">
    <location>
        <begin position="51"/>
        <end position="266"/>
    </location>
</feature>
<organism evidence="3 4">
    <name type="scientific">Knufia fluminis</name>
    <dbReference type="NCBI Taxonomy" id="191047"/>
    <lineage>
        <taxon>Eukaryota</taxon>
        <taxon>Fungi</taxon>
        <taxon>Dikarya</taxon>
        <taxon>Ascomycota</taxon>
        <taxon>Pezizomycotina</taxon>
        <taxon>Eurotiomycetes</taxon>
        <taxon>Chaetothyriomycetidae</taxon>
        <taxon>Chaetothyriales</taxon>
        <taxon>Trichomeriaceae</taxon>
        <taxon>Knufia</taxon>
    </lineage>
</organism>
<reference evidence="3 4" key="1">
    <citation type="submission" date="2022-12" db="EMBL/GenBank/DDBJ databases">
        <title>Genomic features and morphological characterization of a novel Knufia sp. strain isolated from spacecraft assembly facility.</title>
        <authorList>
            <person name="Teixeira M."/>
            <person name="Chander A.M."/>
            <person name="Stajich J.E."/>
            <person name="Venkateswaran K."/>
        </authorList>
    </citation>
    <scope>NUCLEOTIDE SEQUENCE [LARGE SCALE GENOMIC DNA]</scope>
    <source>
        <strain evidence="3 4">FJI-L2-BK-P2</strain>
    </source>
</reference>
<evidence type="ECO:0000313" key="4">
    <source>
        <dbReference type="Proteomes" id="UP001316803"/>
    </source>
</evidence>
<evidence type="ECO:0000259" key="2">
    <source>
        <dbReference type="Pfam" id="PF20253"/>
    </source>
</evidence>
<gene>
    <name evidence="3" type="ORF">OHC33_004936</name>
</gene>
<evidence type="ECO:0000313" key="3">
    <source>
        <dbReference type="EMBL" id="KAK5953669.1"/>
    </source>
</evidence>
<comment type="caution">
    <text evidence="3">The sequence shown here is derived from an EMBL/GenBank/DDBJ whole genome shotgun (WGS) entry which is preliminary data.</text>
</comment>
<feature type="region of interest" description="Disordered" evidence="1">
    <location>
        <begin position="172"/>
        <end position="198"/>
    </location>
</feature>
<dbReference type="AlphaFoldDB" id="A0AAN8EEC5"/>
<dbReference type="InterPro" id="IPR046539">
    <property type="entry name" value="DUF6604"/>
</dbReference>